<dbReference type="EMBL" id="CP034759">
    <property type="protein sequence ID" value="QBG36670.1"/>
    <property type="molecule type" value="Genomic_DNA"/>
</dbReference>
<dbReference type="GO" id="GO:0046872">
    <property type="term" value="F:metal ion binding"/>
    <property type="evidence" value="ECO:0007669"/>
    <property type="project" value="UniProtKB-KW"/>
</dbReference>
<dbReference type="Proteomes" id="UP000290244">
    <property type="component" value="Chromosome"/>
</dbReference>
<dbReference type="KEGG" id="lsd:EMK97_13540"/>
<dbReference type="InterPro" id="IPR010376">
    <property type="entry name" value="GBBH-like_N"/>
</dbReference>
<dbReference type="PANTHER" id="PTHR35303">
    <property type="entry name" value="OS02G0197800 PROTEIN"/>
    <property type="match status" value="1"/>
</dbReference>
<evidence type="ECO:0000256" key="2">
    <source>
        <dbReference type="ARBA" id="ARBA00023004"/>
    </source>
</evidence>
<keyword evidence="2" id="KW-0408">Iron</keyword>
<dbReference type="AlphaFoldDB" id="A0A4V0ZGB0"/>
<dbReference type="Gene3D" id="3.30.2020.30">
    <property type="match status" value="1"/>
</dbReference>
<organism evidence="4 5">
    <name type="scientific">Litorilituus sediminis</name>
    <dbReference type="NCBI Taxonomy" id="718192"/>
    <lineage>
        <taxon>Bacteria</taxon>
        <taxon>Pseudomonadati</taxon>
        <taxon>Pseudomonadota</taxon>
        <taxon>Gammaproteobacteria</taxon>
        <taxon>Alteromonadales</taxon>
        <taxon>Colwelliaceae</taxon>
        <taxon>Litorilituus</taxon>
    </lineage>
</organism>
<evidence type="ECO:0000313" key="5">
    <source>
        <dbReference type="Proteomes" id="UP000290244"/>
    </source>
</evidence>
<evidence type="ECO:0000256" key="1">
    <source>
        <dbReference type="ARBA" id="ARBA00022723"/>
    </source>
</evidence>
<dbReference type="Pfam" id="PF06155">
    <property type="entry name" value="GBBH-like_N"/>
    <property type="match status" value="1"/>
</dbReference>
<feature type="domain" description="Gamma-butyrobetaine hydroxylase-like N-terminal" evidence="3">
    <location>
        <begin position="14"/>
        <end position="87"/>
    </location>
</feature>
<protein>
    <submittedName>
        <fullName evidence="4">DUF971 domain-containing protein</fullName>
    </submittedName>
</protein>
<dbReference type="PANTHER" id="PTHR35303:SF5">
    <property type="entry name" value="OS02G0197800 PROTEIN"/>
    <property type="match status" value="1"/>
</dbReference>
<dbReference type="InterPro" id="IPR038492">
    <property type="entry name" value="GBBH-like_N_sf"/>
</dbReference>
<accession>A0A4V0ZGB0</accession>
<keyword evidence="1" id="KW-0479">Metal-binding</keyword>
<evidence type="ECO:0000313" key="4">
    <source>
        <dbReference type="EMBL" id="QBG36670.1"/>
    </source>
</evidence>
<dbReference type="RefSeq" id="WP_130603042.1">
    <property type="nucleotide sequence ID" value="NZ_CP034759.1"/>
</dbReference>
<dbReference type="OrthoDB" id="9794178at2"/>
<keyword evidence="5" id="KW-1185">Reference proteome</keyword>
<name>A0A4V0ZGB0_9GAMM</name>
<gene>
    <name evidence="4" type="ORF">EMK97_13540</name>
</gene>
<sequence length="121" mass="13843">MTIHSFTINYVNSYVQVSLSDGNYTYNLPFEYLRVFSPQQPKAAPNQISLVTHKKLVKVVAIESVGKHGARISFDDQHQAIYSHDYLMQLAQQQEANWQEYLSALQESGHSREAMIDIKPV</sequence>
<reference evidence="4 5" key="1">
    <citation type="submission" date="2018-12" db="EMBL/GenBank/DDBJ databases">
        <title>Complete genome of Litorilituus sediminis.</title>
        <authorList>
            <person name="Liu A."/>
            <person name="Rong J."/>
        </authorList>
    </citation>
    <scope>NUCLEOTIDE SEQUENCE [LARGE SCALE GENOMIC DNA]</scope>
    <source>
        <strain evidence="4 5">JCM 17549</strain>
    </source>
</reference>
<evidence type="ECO:0000259" key="3">
    <source>
        <dbReference type="Pfam" id="PF06155"/>
    </source>
</evidence>
<proteinExistence type="predicted"/>